<proteinExistence type="predicted"/>
<accession>A0AAP0Q766</accession>
<dbReference type="PANTHER" id="PTHR46354:SF7">
    <property type="entry name" value="PROTEIN DOG1-LIKE 1"/>
    <property type="match status" value="1"/>
</dbReference>
<feature type="compositionally biased region" description="Polar residues" evidence="1">
    <location>
        <begin position="1"/>
        <end position="19"/>
    </location>
</feature>
<comment type="caution">
    <text evidence="3">The sequence shown here is derived from an EMBL/GenBank/DDBJ whole genome shotgun (WGS) entry which is preliminary data.</text>
</comment>
<dbReference type="Pfam" id="PF14144">
    <property type="entry name" value="DOG1"/>
    <property type="match status" value="1"/>
</dbReference>
<gene>
    <name evidence="3" type="ORF">Scep_000907</name>
</gene>
<dbReference type="InterPro" id="IPR051886">
    <property type="entry name" value="Seed_Dev/Stress_Resp_Reg"/>
</dbReference>
<dbReference type="GO" id="GO:0006351">
    <property type="term" value="P:DNA-templated transcription"/>
    <property type="evidence" value="ECO:0007669"/>
    <property type="project" value="InterPro"/>
</dbReference>
<dbReference type="InterPro" id="IPR025422">
    <property type="entry name" value="TGA_domain"/>
</dbReference>
<keyword evidence="4" id="KW-1185">Reference proteome</keyword>
<evidence type="ECO:0000256" key="1">
    <source>
        <dbReference type="SAM" id="MobiDB-lite"/>
    </source>
</evidence>
<protein>
    <recommendedName>
        <fullName evidence="2">DOG1 domain-containing protein</fullName>
    </recommendedName>
</protein>
<dbReference type="PROSITE" id="PS51806">
    <property type="entry name" value="DOG1"/>
    <property type="match status" value="1"/>
</dbReference>
<feature type="region of interest" description="Disordered" evidence="1">
    <location>
        <begin position="1"/>
        <end position="27"/>
    </location>
</feature>
<feature type="domain" description="DOG1" evidence="2">
    <location>
        <begin position="1"/>
        <end position="224"/>
    </location>
</feature>
<dbReference type="GO" id="GO:0043565">
    <property type="term" value="F:sequence-specific DNA binding"/>
    <property type="evidence" value="ECO:0007669"/>
    <property type="project" value="InterPro"/>
</dbReference>
<name>A0AAP0Q766_9MAGN</name>
<dbReference type="EMBL" id="JBBNAG010000001">
    <property type="protein sequence ID" value="KAK9165716.1"/>
    <property type="molecule type" value="Genomic_DNA"/>
</dbReference>
<sequence>MSQQQDDLNQLTQALQQSDLPREAAADDEDLHRLVRTSLDHFQEYADQRAHLAHLPSSAGPSLLSPAWCSPLENSCLWLGGCRPSLFVRLVYSLSGSDLEARLPEFFRGVRRGNLGEISARQLFMLNELHCRAIREEERVTGRLASVQESMADWPCPREEMGTAVVDSAAALGGVVEEADRIRIDIFKELVLGILTPLQAVELLAAGKRLHLSLHDWCKRGGGGPT</sequence>
<evidence type="ECO:0000313" key="3">
    <source>
        <dbReference type="EMBL" id="KAK9165716.1"/>
    </source>
</evidence>
<organism evidence="3 4">
    <name type="scientific">Stephania cephalantha</name>
    <dbReference type="NCBI Taxonomy" id="152367"/>
    <lineage>
        <taxon>Eukaryota</taxon>
        <taxon>Viridiplantae</taxon>
        <taxon>Streptophyta</taxon>
        <taxon>Embryophyta</taxon>
        <taxon>Tracheophyta</taxon>
        <taxon>Spermatophyta</taxon>
        <taxon>Magnoliopsida</taxon>
        <taxon>Ranunculales</taxon>
        <taxon>Menispermaceae</taxon>
        <taxon>Menispermoideae</taxon>
        <taxon>Cissampelideae</taxon>
        <taxon>Stephania</taxon>
    </lineage>
</organism>
<evidence type="ECO:0000259" key="2">
    <source>
        <dbReference type="PROSITE" id="PS51806"/>
    </source>
</evidence>
<evidence type="ECO:0000313" key="4">
    <source>
        <dbReference type="Proteomes" id="UP001419268"/>
    </source>
</evidence>
<dbReference type="PANTHER" id="PTHR46354">
    <property type="entry name" value="DOG1 DOMAIN-CONTAINING PROTEIN"/>
    <property type="match status" value="1"/>
</dbReference>
<reference evidence="3 4" key="1">
    <citation type="submission" date="2024-01" db="EMBL/GenBank/DDBJ databases">
        <title>Genome assemblies of Stephania.</title>
        <authorList>
            <person name="Yang L."/>
        </authorList>
    </citation>
    <scope>NUCLEOTIDE SEQUENCE [LARGE SCALE GENOMIC DNA]</scope>
    <source>
        <strain evidence="3">JXDWG</strain>
        <tissue evidence="3">Leaf</tissue>
    </source>
</reference>
<dbReference type="Proteomes" id="UP001419268">
    <property type="component" value="Unassembled WGS sequence"/>
</dbReference>
<dbReference type="AlphaFoldDB" id="A0AAP0Q766"/>